<reference evidence="1" key="1">
    <citation type="submission" date="2019-10" db="EMBL/GenBank/DDBJ databases">
        <authorList>
            <consortium name="DOE Joint Genome Institute"/>
            <person name="Kuo A."/>
            <person name="Miyauchi S."/>
            <person name="Kiss E."/>
            <person name="Drula E."/>
            <person name="Kohler A."/>
            <person name="Sanchez-Garcia M."/>
            <person name="Andreopoulos B."/>
            <person name="Barry K.W."/>
            <person name="Bonito G."/>
            <person name="Buee M."/>
            <person name="Carver A."/>
            <person name="Chen C."/>
            <person name="Cichocki N."/>
            <person name="Clum A."/>
            <person name="Culley D."/>
            <person name="Crous P.W."/>
            <person name="Fauchery L."/>
            <person name="Girlanda M."/>
            <person name="Hayes R."/>
            <person name="Keri Z."/>
            <person name="LaButti K."/>
            <person name="Lipzen A."/>
            <person name="Lombard V."/>
            <person name="Magnuson J."/>
            <person name="Maillard F."/>
            <person name="Morin E."/>
            <person name="Murat C."/>
            <person name="Nolan M."/>
            <person name="Ohm R."/>
            <person name="Pangilinan J."/>
            <person name="Pereira M."/>
            <person name="Perotto S."/>
            <person name="Peter M."/>
            <person name="Riley R."/>
            <person name="Sitrit Y."/>
            <person name="Stielow B."/>
            <person name="Szollosi G."/>
            <person name="Zifcakova L."/>
            <person name="Stursova M."/>
            <person name="Spatafora J.W."/>
            <person name="Tedersoo L."/>
            <person name="Vaario L.-M."/>
            <person name="Yamada A."/>
            <person name="Yan M."/>
            <person name="Wang P."/>
            <person name="Xu J."/>
            <person name="Bruns T."/>
            <person name="Baldrian P."/>
            <person name="Vilgalys R."/>
            <person name="Henrissat B."/>
            <person name="Grigoriev I.V."/>
            <person name="Hibbett D."/>
            <person name="Nagy L.G."/>
            <person name="Martin F.M."/>
        </authorList>
    </citation>
    <scope>NUCLEOTIDE SEQUENCE</scope>
    <source>
        <strain evidence="1">BED1</strain>
    </source>
</reference>
<dbReference type="EMBL" id="WHUW01000010">
    <property type="protein sequence ID" value="KAF8441596.1"/>
    <property type="molecule type" value="Genomic_DNA"/>
</dbReference>
<keyword evidence="2" id="KW-1185">Reference proteome</keyword>
<dbReference type="AlphaFoldDB" id="A0AAD4BWI7"/>
<sequence length="86" mass="9519">MNSRRPSCSPNQLFAVASLSPLPHALRTPPTSSVLSGATAEIIDAEHLSIHTVDPSYFWTEPRWREHRNGLGLPVESIEPPHPHGY</sequence>
<protein>
    <submittedName>
        <fullName evidence="1">Uncharacterized protein</fullName>
    </submittedName>
</protein>
<comment type="caution">
    <text evidence="1">The sequence shown here is derived from an EMBL/GenBank/DDBJ whole genome shotgun (WGS) entry which is preliminary data.</text>
</comment>
<name>A0AAD4BWI7_BOLED</name>
<reference evidence="1" key="2">
    <citation type="journal article" date="2020" name="Nat. Commun.">
        <title>Large-scale genome sequencing of mycorrhizal fungi provides insights into the early evolution of symbiotic traits.</title>
        <authorList>
            <person name="Miyauchi S."/>
            <person name="Kiss E."/>
            <person name="Kuo A."/>
            <person name="Drula E."/>
            <person name="Kohler A."/>
            <person name="Sanchez-Garcia M."/>
            <person name="Morin E."/>
            <person name="Andreopoulos B."/>
            <person name="Barry K.W."/>
            <person name="Bonito G."/>
            <person name="Buee M."/>
            <person name="Carver A."/>
            <person name="Chen C."/>
            <person name="Cichocki N."/>
            <person name="Clum A."/>
            <person name="Culley D."/>
            <person name="Crous P.W."/>
            <person name="Fauchery L."/>
            <person name="Girlanda M."/>
            <person name="Hayes R.D."/>
            <person name="Keri Z."/>
            <person name="LaButti K."/>
            <person name="Lipzen A."/>
            <person name="Lombard V."/>
            <person name="Magnuson J."/>
            <person name="Maillard F."/>
            <person name="Murat C."/>
            <person name="Nolan M."/>
            <person name="Ohm R.A."/>
            <person name="Pangilinan J."/>
            <person name="Pereira M.F."/>
            <person name="Perotto S."/>
            <person name="Peter M."/>
            <person name="Pfister S."/>
            <person name="Riley R."/>
            <person name="Sitrit Y."/>
            <person name="Stielow J.B."/>
            <person name="Szollosi G."/>
            <person name="Zifcakova L."/>
            <person name="Stursova M."/>
            <person name="Spatafora J.W."/>
            <person name="Tedersoo L."/>
            <person name="Vaario L.M."/>
            <person name="Yamada A."/>
            <person name="Yan M."/>
            <person name="Wang P."/>
            <person name="Xu J."/>
            <person name="Bruns T."/>
            <person name="Baldrian P."/>
            <person name="Vilgalys R."/>
            <person name="Dunand C."/>
            <person name="Henrissat B."/>
            <person name="Grigoriev I.V."/>
            <person name="Hibbett D."/>
            <person name="Nagy L.G."/>
            <person name="Martin F.M."/>
        </authorList>
    </citation>
    <scope>NUCLEOTIDE SEQUENCE</scope>
    <source>
        <strain evidence="1">BED1</strain>
    </source>
</reference>
<gene>
    <name evidence="1" type="ORF">L210DRAFT_3537665</name>
</gene>
<dbReference type="Proteomes" id="UP001194468">
    <property type="component" value="Unassembled WGS sequence"/>
</dbReference>
<proteinExistence type="predicted"/>
<organism evidence="1 2">
    <name type="scientific">Boletus edulis BED1</name>
    <dbReference type="NCBI Taxonomy" id="1328754"/>
    <lineage>
        <taxon>Eukaryota</taxon>
        <taxon>Fungi</taxon>
        <taxon>Dikarya</taxon>
        <taxon>Basidiomycota</taxon>
        <taxon>Agaricomycotina</taxon>
        <taxon>Agaricomycetes</taxon>
        <taxon>Agaricomycetidae</taxon>
        <taxon>Boletales</taxon>
        <taxon>Boletineae</taxon>
        <taxon>Boletaceae</taxon>
        <taxon>Boletoideae</taxon>
        <taxon>Boletus</taxon>
    </lineage>
</organism>
<evidence type="ECO:0000313" key="1">
    <source>
        <dbReference type="EMBL" id="KAF8441596.1"/>
    </source>
</evidence>
<accession>A0AAD4BWI7</accession>
<evidence type="ECO:0000313" key="2">
    <source>
        <dbReference type="Proteomes" id="UP001194468"/>
    </source>
</evidence>